<evidence type="ECO:0000313" key="1">
    <source>
        <dbReference type="EMBL" id="MBX5090793.1"/>
    </source>
</evidence>
<sequence>MSNESARRWLMRRAFAGLADEADEADAILDEVVCDTHQKTAQVGAVFEW</sequence>
<name>A0ABS7IFZ6_9HYPH</name>
<evidence type="ECO:0000313" key="2">
    <source>
        <dbReference type="Proteomes" id="UP000770629"/>
    </source>
</evidence>
<dbReference type="RefSeq" id="WP_221120163.1">
    <property type="nucleotide sequence ID" value="NZ_JABDXQ010000016.1"/>
</dbReference>
<reference evidence="1 2" key="1">
    <citation type="submission" date="2020-04" db="EMBL/GenBank/DDBJ databases">
        <title>Global-level population genomics: horizontal gene transfer, symbiosis and evolution in Rhizobia.</title>
        <authorList>
            <person name="Gai Y."/>
        </authorList>
    </citation>
    <scope>NUCLEOTIDE SEQUENCE [LARGE SCALE GENOMIC DNA]</scope>
    <source>
        <strain evidence="1 2">BLR33</strain>
    </source>
</reference>
<organism evidence="1 2">
    <name type="scientific">Rhizobium lentis</name>
    <dbReference type="NCBI Taxonomy" id="1138194"/>
    <lineage>
        <taxon>Bacteria</taxon>
        <taxon>Pseudomonadati</taxon>
        <taxon>Pseudomonadota</taxon>
        <taxon>Alphaproteobacteria</taxon>
        <taxon>Hyphomicrobiales</taxon>
        <taxon>Rhizobiaceae</taxon>
        <taxon>Rhizobium/Agrobacterium group</taxon>
        <taxon>Rhizobium</taxon>
    </lineage>
</organism>
<comment type="caution">
    <text evidence="1">The sequence shown here is derived from an EMBL/GenBank/DDBJ whole genome shotgun (WGS) entry which is preliminary data.</text>
</comment>
<accession>A0ABS7IFZ6</accession>
<dbReference type="EMBL" id="JABDYF010000007">
    <property type="protein sequence ID" value="MBX5090793.1"/>
    <property type="molecule type" value="Genomic_DNA"/>
</dbReference>
<proteinExistence type="predicted"/>
<protein>
    <submittedName>
        <fullName evidence="1">Uncharacterized protein</fullName>
    </submittedName>
</protein>
<gene>
    <name evidence="1" type="ORF">HJB60_16685</name>
</gene>
<keyword evidence="2" id="KW-1185">Reference proteome</keyword>
<dbReference type="Proteomes" id="UP000770629">
    <property type="component" value="Unassembled WGS sequence"/>
</dbReference>